<dbReference type="OrthoDB" id="9798081at2"/>
<evidence type="ECO:0000259" key="1">
    <source>
        <dbReference type="PROSITE" id="PS51186"/>
    </source>
</evidence>
<evidence type="ECO:0000313" key="3">
    <source>
        <dbReference type="Proteomes" id="UP000075320"/>
    </source>
</evidence>
<dbReference type="InterPro" id="IPR051531">
    <property type="entry name" value="N-acetyltransferase"/>
</dbReference>
<gene>
    <name evidence="2" type="ORF">AZI86_11560</name>
</gene>
<dbReference type="Pfam" id="PF13302">
    <property type="entry name" value="Acetyltransf_3"/>
    <property type="match status" value="1"/>
</dbReference>
<sequence>MDFGSLVLSPIKSTDINDLFQVCQDDNLRKFLMEGMEMSMDDCEQLIASNDLFLTKNPIGLYLVRLNDKTIGYGGFKETFPQSENVDFMYALTGEFFGKGLGSEIAQRLLGLYKNSGSPKKITAVVNAENKASIRILEKNNFIHQGKAPGELSHLEYYINAKNP</sequence>
<dbReference type="AlphaFoldDB" id="A0A150WLR8"/>
<dbReference type="PROSITE" id="PS51186">
    <property type="entry name" value="GNAT"/>
    <property type="match status" value="1"/>
</dbReference>
<evidence type="ECO:0000313" key="2">
    <source>
        <dbReference type="EMBL" id="KYG64832.1"/>
    </source>
</evidence>
<comment type="caution">
    <text evidence="2">The sequence shown here is derived from an EMBL/GenBank/DDBJ whole genome shotgun (WGS) entry which is preliminary data.</text>
</comment>
<name>A0A150WLR8_BDEBC</name>
<protein>
    <recommendedName>
        <fullName evidence="1">N-acetyltransferase domain-containing protein</fullName>
    </recommendedName>
</protein>
<dbReference type="PANTHER" id="PTHR43792">
    <property type="entry name" value="GNAT FAMILY, PUTATIVE (AFU_ORTHOLOGUE AFUA_3G00765)-RELATED-RELATED"/>
    <property type="match status" value="1"/>
</dbReference>
<dbReference type="Gene3D" id="3.40.630.30">
    <property type="match status" value="1"/>
</dbReference>
<dbReference type="Proteomes" id="UP000075320">
    <property type="component" value="Unassembled WGS sequence"/>
</dbReference>
<proteinExistence type="predicted"/>
<dbReference type="EMBL" id="LUKE01000002">
    <property type="protein sequence ID" value="KYG64832.1"/>
    <property type="molecule type" value="Genomic_DNA"/>
</dbReference>
<dbReference type="GO" id="GO:0016747">
    <property type="term" value="F:acyltransferase activity, transferring groups other than amino-acyl groups"/>
    <property type="evidence" value="ECO:0007669"/>
    <property type="project" value="InterPro"/>
</dbReference>
<accession>A0A150WLR8</accession>
<keyword evidence="3" id="KW-1185">Reference proteome</keyword>
<dbReference type="SUPFAM" id="SSF55729">
    <property type="entry name" value="Acyl-CoA N-acyltransferases (Nat)"/>
    <property type="match status" value="1"/>
</dbReference>
<dbReference type="InterPro" id="IPR016181">
    <property type="entry name" value="Acyl_CoA_acyltransferase"/>
</dbReference>
<reference evidence="2 3" key="1">
    <citation type="submission" date="2016-03" db="EMBL/GenBank/DDBJ databases">
        <authorList>
            <person name="Ploux O."/>
        </authorList>
    </citation>
    <scope>NUCLEOTIDE SEQUENCE [LARGE SCALE GENOMIC DNA]</scope>
    <source>
        <strain evidence="2 3">R0</strain>
    </source>
</reference>
<feature type="domain" description="N-acetyltransferase" evidence="1">
    <location>
        <begin position="6"/>
        <end position="164"/>
    </location>
</feature>
<dbReference type="InterPro" id="IPR000182">
    <property type="entry name" value="GNAT_dom"/>
</dbReference>
<dbReference type="PANTHER" id="PTHR43792:SF16">
    <property type="entry name" value="N-ACETYLTRANSFERASE DOMAIN-CONTAINING PROTEIN"/>
    <property type="match status" value="1"/>
</dbReference>
<organism evidence="2 3">
    <name type="scientific">Bdellovibrio bacteriovorus</name>
    <dbReference type="NCBI Taxonomy" id="959"/>
    <lineage>
        <taxon>Bacteria</taxon>
        <taxon>Pseudomonadati</taxon>
        <taxon>Bdellovibrionota</taxon>
        <taxon>Bdellovibrionia</taxon>
        <taxon>Bdellovibrionales</taxon>
        <taxon>Pseudobdellovibrionaceae</taxon>
        <taxon>Bdellovibrio</taxon>
    </lineage>
</organism>
<dbReference type="RefSeq" id="WP_061835343.1">
    <property type="nucleotide sequence ID" value="NZ_LUKE01000002.1"/>
</dbReference>